<comment type="caution">
    <text evidence="11">The sequence shown here is derived from an EMBL/GenBank/DDBJ whole genome shotgun (WGS) entry which is preliminary data.</text>
</comment>
<protein>
    <submittedName>
        <fullName evidence="11">Cyclic nucleotide-binding protein</fullName>
    </submittedName>
</protein>
<dbReference type="GO" id="GO:0005216">
    <property type="term" value="F:monoatomic ion channel activity"/>
    <property type="evidence" value="ECO:0007669"/>
    <property type="project" value="InterPro"/>
</dbReference>
<gene>
    <name evidence="11" type="ORF">PPERSA_00127</name>
</gene>
<dbReference type="SMART" id="SM00100">
    <property type="entry name" value="cNMP"/>
    <property type="match status" value="1"/>
</dbReference>
<dbReference type="InParanoid" id="A0A0V0Q8F9"/>
<keyword evidence="6 9" id="KW-0472">Membrane</keyword>
<evidence type="ECO:0000256" key="1">
    <source>
        <dbReference type="ARBA" id="ARBA00004141"/>
    </source>
</evidence>
<name>A0A0V0Q8F9_PSEPJ</name>
<dbReference type="AlphaFoldDB" id="A0A0V0Q8F9"/>
<dbReference type="OrthoDB" id="422349at2759"/>
<dbReference type="Gene3D" id="1.20.120.350">
    <property type="entry name" value="Voltage-gated potassium channels. Chain C"/>
    <property type="match status" value="1"/>
</dbReference>
<keyword evidence="4 9" id="KW-1133">Transmembrane helix</keyword>
<evidence type="ECO:0000256" key="4">
    <source>
        <dbReference type="ARBA" id="ARBA00022989"/>
    </source>
</evidence>
<evidence type="ECO:0000256" key="8">
    <source>
        <dbReference type="SAM" id="MobiDB-lite"/>
    </source>
</evidence>
<evidence type="ECO:0000313" key="12">
    <source>
        <dbReference type="Proteomes" id="UP000054937"/>
    </source>
</evidence>
<feature type="transmembrane region" description="Helical" evidence="9">
    <location>
        <begin position="252"/>
        <end position="271"/>
    </location>
</feature>
<dbReference type="InterPro" id="IPR000595">
    <property type="entry name" value="cNMP-bd_dom"/>
</dbReference>
<evidence type="ECO:0000256" key="7">
    <source>
        <dbReference type="SAM" id="Coils"/>
    </source>
</evidence>
<feature type="transmembrane region" description="Helical" evidence="9">
    <location>
        <begin position="130"/>
        <end position="152"/>
    </location>
</feature>
<feature type="coiled-coil region" evidence="7">
    <location>
        <begin position="649"/>
        <end position="679"/>
    </location>
</feature>
<dbReference type="InterPro" id="IPR018490">
    <property type="entry name" value="cNMP-bd_dom_sf"/>
</dbReference>
<dbReference type="Gene3D" id="2.60.120.10">
    <property type="entry name" value="Jelly Rolls"/>
    <property type="match status" value="1"/>
</dbReference>
<dbReference type="EMBL" id="LDAU01000242">
    <property type="protein sequence ID" value="KRW98530.1"/>
    <property type="molecule type" value="Genomic_DNA"/>
</dbReference>
<dbReference type="Gene3D" id="1.10.287.70">
    <property type="match status" value="1"/>
</dbReference>
<evidence type="ECO:0000256" key="5">
    <source>
        <dbReference type="ARBA" id="ARBA00023065"/>
    </source>
</evidence>
<accession>A0A0V0Q8F9</accession>
<organism evidence="11 12">
    <name type="scientific">Pseudocohnilembus persalinus</name>
    <name type="common">Ciliate</name>
    <dbReference type="NCBI Taxonomy" id="266149"/>
    <lineage>
        <taxon>Eukaryota</taxon>
        <taxon>Sar</taxon>
        <taxon>Alveolata</taxon>
        <taxon>Ciliophora</taxon>
        <taxon>Intramacronucleata</taxon>
        <taxon>Oligohymenophorea</taxon>
        <taxon>Scuticociliatia</taxon>
        <taxon>Philasterida</taxon>
        <taxon>Pseudocohnilembidae</taxon>
        <taxon>Pseudocohnilembus</taxon>
    </lineage>
</organism>
<evidence type="ECO:0000259" key="10">
    <source>
        <dbReference type="PROSITE" id="PS50042"/>
    </source>
</evidence>
<evidence type="ECO:0000256" key="3">
    <source>
        <dbReference type="ARBA" id="ARBA00022692"/>
    </source>
</evidence>
<dbReference type="InterPro" id="IPR014710">
    <property type="entry name" value="RmlC-like_jellyroll"/>
</dbReference>
<dbReference type="OMA" id="PFQFIFQ"/>
<feature type="compositionally biased region" description="Acidic residues" evidence="8">
    <location>
        <begin position="40"/>
        <end position="50"/>
    </location>
</feature>
<proteinExistence type="predicted"/>
<dbReference type="GO" id="GO:0016020">
    <property type="term" value="C:membrane"/>
    <property type="evidence" value="ECO:0007669"/>
    <property type="project" value="UniProtKB-SubCell"/>
</dbReference>
<keyword evidence="5" id="KW-0406">Ion transport</keyword>
<comment type="subcellular location">
    <subcellularLocation>
        <location evidence="1">Membrane</location>
        <topology evidence="1">Multi-pass membrane protein</topology>
    </subcellularLocation>
</comment>
<evidence type="ECO:0000256" key="2">
    <source>
        <dbReference type="ARBA" id="ARBA00022448"/>
    </source>
</evidence>
<dbReference type="PANTHER" id="PTHR47823">
    <property type="entry name" value="ION_TRANS DOMAIN-CONTAINING PROTEIN"/>
    <property type="match status" value="1"/>
</dbReference>
<sequence>MQKLQNNFYLSLINKYYFHYGEPFYKQKEKQQNYQQNYNEDNENDDNQEEEEKHFNNIYENKDEYLADEQFEIDDQNQFSKENQNKWIIMPESKFKVIWNYIIVFFMIYTATLLPYLVCFVEEKIMFVYWFDQVMNGVFALDIILSFFSAYYDNDNILVTSNKYIATQYLKTWFLIDFISVIPFSDILGSQNSSSSNDPSKYNSLVRLARLPRLYRLVRLFRLIRLAKFKKDGYSSENSWVHNLNKENENPFNIYVISLIWSLQTLTTVGFGNVPAITVGEKIFAIIWMGIGGAFFSFMISNLQGAADENQDTSINSKFNRLLMLQNELKIPNHLLVQIKKQMDFSNKELKHNHLAKNADFIEQLPTTLRAHVLVCVFSNIINKVPFFLGKDIELIMSVIPYLNALYRAPGDIIYKNEDQSNEVYFLYQGEVQIKEFKEGNEITTFVQGDFFGELEIIANIRRIGTAIATQKTYLFSMDQDKFMKMILEFGESNNGQVYQEIQNYYDIKRQIYQNFISEENKYISDLPFSILVQGWQEKYEALNDIQENIKNQAGEYVLSFNQNTITKNSILSQINTPQDQFLSDVDSDTETNESQDYEKLSEIKEINEEDSKIQKSVPKSKIIQIIQKEITKDKPVSNINIPDKGQIKNDLNININEKKQEQQKDEQEEDEYDEIEKQLLYFESLDDKDIFCEELAEEYQNQFNMFIDDVLQETNKLKKALKLKINYYSSKKEQMTELLDKLTDIRSQQLNQQ</sequence>
<evidence type="ECO:0000313" key="11">
    <source>
        <dbReference type="EMBL" id="KRW98530.1"/>
    </source>
</evidence>
<dbReference type="SUPFAM" id="SSF81324">
    <property type="entry name" value="Voltage-gated potassium channels"/>
    <property type="match status" value="1"/>
</dbReference>
<keyword evidence="3 9" id="KW-0812">Transmembrane</keyword>
<reference evidence="11 12" key="1">
    <citation type="journal article" date="2015" name="Sci. Rep.">
        <title>Genome of the facultative scuticociliatosis pathogen Pseudocohnilembus persalinus provides insight into its virulence through horizontal gene transfer.</title>
        <authorList>
            <person name="Xiong J."/>
            <person name="Wang G."/>
            <person name="Cheng J."/>
            <person name="Tian M."/>
            <person name="Pan X."/>
            <person name="Warren A."/>
            <person name="Jiang C."/>
            <person name="Yuan D."/>
            <person name="Miao W."/>
        </authorList>
    </citation>
    <scope>NUCLEOTIDE SEQUENCE [LARGE SCALE GENOMIC DNA]</scope>
    <source>
        <strain evidence="11">36N120E</strain>
    </source>
</reference>
<feature type="transmembrane region" description="Helical" evidence="9">
    <location>
        <begin position="173"/>
        <end position="191"/>
    </location>
</feature>
<dbReference type="InterPro" id="IPR013099">
    <property type="entry name" value="K_chnl_dom"/>
</dbReference>
<evidence type="ECO:0000256" key="9">
    <source>
        <dbReference type="SAM" id="Phobius"/>
    </source>
</evidence>
<dbReference type="InterPro" id="IPR027359">
    <property type="entry name" value="Volt_channel_dom_sf"/>
</dbReference>
<dbReference type="PANTHER" id="PTHR47823:SF9">
    <property type="entry name" value="CHROMOSOME UNDETERMINED SCAFFOLD_10, WHOLE GENOME SHOTGUN SEQUENCE"/>
    <property type="match status" value="1"/>
</dbReference>
<dbReference type="Pfam" id="PF07885">
    <property type="entry name" value="Ion_trans_2"/>
    <property type="match status" value="1"/>
</dbReference>
<keyword evidence="12" id="KW-1185">Reference proteome</keyword>
<feature type="transmembrane region" description="Helical" evidence="9">
    <location>
        <begin position="283"/>
        <end position="301"/>
    </location>
</feature>
<dbReference type="Proteomes" id="UP000054937">
    <property type="component" value="Unassembled WGS sequence"/>
</dbReference>
<dbReference type="InterPro" id="IPR005821">
    <property type="entry name" value="Ion_trans_dom"/>
</dbReference>
<feature type="transmembrane region" description="Helical" evidence="9">
    <location>
        <begin position="98"/>
        <end position="118"/>
    </location>
</feature>
<dbReference type="CDD" id="cd00038">
    <property type="entry name" value="CAP_ED"/>
    <property type="match status" value="1"/>
</dbReference>
<dbReference type="Pfam" id="PF00520">
    <property type="entry name" value="Ion_trans"/>
    <property type="match status" value="1"/>
</dbReference>
<feature type="region of interest" description="Disordered" evidence="8">
    <location>
        <begin position="31"/>
        <end position="52"/>
    </location>
</feature>
<keyword evidence="2" id="KW-0813">Transport</keyword>
<dbReference type="SUPFAM" id="SSF51206">
    <property type="entry name" value="cAMP-binding domain-like"/>
    <property type="match status" value="1"/>
</dbReference>
<dbReference type="Pfam" id="PF00027">
    <property type="entry name" value="cNMP_binding"/>
    <property type="match status" value="1"/>
</dbReference>
<feature type="domain" description="Cyclic nucleotide-binding" evidence="10">
    <location>
        <begin position="387"/>
        <end position="487"/>
    </location>
</feature>
<keyword evidence="7" id="KW-0175">Coiled coil</keyword>
<dbReference type="PROSITE" id="PS50042">
    <property type="entry name" value="CNMP_BINDING_3"/>
    <property type="match status" value="1"/>
</dbReference>
<evidence type="ECO:0000256" key="6">
    <source>
        <dbReference type="ARBA" id="ARBA00023136"/>
    </source>
</evidence>